<evidence type="ECO:0000256" key="1">
    <source>
        <dbReference type="SAM" id="Phobius"/>
    </source>
</evidence>
<name>A0A4S2L3Q8_9HYME</name>
<proteinExistence type="predicted"/>
<reference evidence="2 3" key="1">
    <citation type="journal article" date="2019" name="Philos. Trans. R. Soc. Lond., B, Biol. Sci.">
        <title>Ant behaviour and brain gene expression of defending hosts depend on the ecological success of the intruding social parasite.</title>
        <authorList>
            <person name="Kaur R."/>
            <person name="Stoldt M."/>
            <person name="Jongepier E."/>
            <person name="Feldmeyer B."/>
            <person name="Menzel F."/>
            <person name="Bornberg-Bauer E."/>
            <person name="Foitzik S."/>
        </authorList>
    </citation>
    <scope>NUCLEOTIDE SEQUENCE [LARGE SCALE GENOMIC DNA]</scope>
    <source>
        <tissue evidence="2">Whole body</tissue>
    </source>
</reference>
<organism evidence="2 3">
    <name type="scientific">Temnothorax longispinosus</name>
    <dbReference type="NCBI Taxonomy" id="300112"/>
    <lineage>
        <taxon>Eukaryota</taxon>
        <taxon>Metazoa</taxon>
        <taxon>Ecdysozoa</taxon>
        <taxon>Arthropoda</taxon>
        <taxon>Hexapoda</taxon>
        <taxon>Insecta</taxon>
        <taxon>Pterygota</taxon>
        <taxon>Neoptera</taxon>
        <taxon>Endopterygota</taxon>
        <taxon>Hymenoptera</taxon>
        <taxon>Apocrita</taxon>
        <taxon>Aculeata</taxon>
        <taxon>Formicoidea</taxon>
        <taxon>Formicidae</taxon>
        <taxon>Myrmicinae</taxon>
        <taxon>Temnothorax</taxon>
    </lineage>
</organism>
<protein>
    <submittedName>
        <fullName evidence="2">Uncharacterized protein</fullName>
    </submittedName>
</protein>
<dbReference type="STRING" id="300112.A0A4S2L3Q8"/>
<keyword evidence="3" id="KW-1185">Reference proteome</keyword>
<gene>
    <name evidence="2" type="ORF">DBV15_05801</name>
</gene>
<evidence type="ECO:0000313" key="2">
    <source>
        <dbReference type="EMBL" id="TGZ57425.1"/>
    </source>
</evidence>
<accession>A0A4S2L3Q8</accession>
<sequence length="435" mass="48902">MYVRYERDKILTEASRKQCFARNGRKRKVGVRSRQGQVIGCLTLRRNRLLRCQFGGQINECKYGIQSEEWLYRTRTKHTQPHSILDRMRRQVSARKNGKLFRAKDARHESTGLRDGVGGDEYFPEEELDSTHQTTLALTPGLHNKAVPIFIELPLCRTGIGGSSSFPPPIFPASNGVSTSGGDGDGGVEMRTTAMVVAAAAVVVVAAGFPSGSIFMYVYLWARVTSYAALPTPLWDGTTETYEPKARGRADADTAPKGYSAQCEKVALTGPVRLYTRRPETHTRAHLEIRLREYTRGRARLFVCSHFNGGMEGCRYVRDARYPTAVPLYPANWNFSPRIEFFRENHETPARAIYATSWASRCAGALYIHNVIHQNMVMRPIVYRRSSESPRTYFPKRNGNANDLSATRRTAPRYIVIDAGHHRIDVPNVGGCSDH</sequence>
<keyword evidence="1" id="KW-0472">Membrane</keyword>
<dbReference type="AlphaFoldDB" id="A0A4S2L3Q8"/>
<dbReference type="EMBL" id="QBLH01000150">
    <property type="protein sequence ID" value="TGZ57425.1"/>
    <property type="molecule type" value="Genomic_DNA"/>
</dbReference>
<keyword evidence="1" id="KW-1133">Transmembrane helix</keyword>
<dbReference type="Proteomes" id="UP000310200">
    <property type="component" value="Unassembled WGS sequence"/>
</dbReference>
<comment type="caution">
    <text evidence="2">The sequence shown here is derived from an EMBL/GenBank/DDBJ whole genome shotgun (WGS) entry which is preliminary data.</text>
</comment>
<keyword evidence="1" id="KW-0812">Transmembrane</keyword>
<evidence type="ECO:0000313" key="3">
    <source>
        <dbReference type="Proteomes" id="UP000310200"/>
    </source>
</evidence>
<feature type="transmembrane region" description="Helical" evidence="1">
    <location>
        <begin position="196"/>
        <end position="222"/>
    </location>
</feature>